<keyword evidence="1" id="KW-1133">Transmembrane helix</keyword>
<sequence>MEVTNIRVSLHQMIIWRGMTFLQVCIGSFLSIVSIGGCKFLGWLNNLVVLLLDGAMVYLIKKGHEIILFTCRRVWFEEVERERLHHEEGNIQIDQHFYNYHST</sequence>
<protein>
    <recommendedName>
        <fullName evidence="4">Transmembrane protein</fullName>
    </recommendedName>
</protein>
<dbReference type="AlphaFoldDB" id="A0A8T2UBG6"/>
<organism evidence="2 3">
    <name type="scientific">Ceratopteris richardii</name>
    <name type="common">Triangle waterfern</name>
    <dbReference type="NCBI Taxonomy" id="49495"/>
    <lineage>
        <taxon>Eukaryota</taxon>
        <taxon>Viridiplantae</taxon>
        <taxon>Streptophyta</taxon>
        <taxon>Embryophyta</taxon>
        <taxon>Tracheophyta</taxon>
        <taxon>Polypodiopsida</taxon>
        <taxon>Polypodiidae</taxon>
        <taxon>Polypodiales</taxon>
        <taxon>Pteridineae</taxon>
        <taxon>Pteridaceae</taxon>
        <taxon>Parkerioideae</taxon>
        <taxon>Ceratopteris</taxon>
    </lineage>
</organism>
<evidence type="ECO:0000256" key="1">
    <source>
        <dbReference type="SAM" id="Phobius"/>
    </source>
</evidence>
<feature type="transmembrane region" description="Helical" evidence="1">
    <location>
        <begin position="40"/>
        <end position="60"/>
    </location>
</feature>
<dbReference type="EMBL" id="CM035412">
    <property type="protein sequence ID" value="KAH7432762.1"/>
    <property type="molecule type" value="Genomic_DNA"/>
</dbReference>
<reference evidence="2" key="1">
    <citation type="submission" date="2021-08" db="EMBL/GenBank/DDBJ databases">
        <title>WGS assembly of Ceratopteris richardii.</title>
        <authorList>
            <person name="Marchant D.B."/>
            <person name="Chen G."/>
            <person name="Jenkins J."/>
            <person name="Shu S."/>
            <person name="Leebens-Mack J."/>
            <person name="Grimwood J."/>
            <person name="Schmutz J."/>
            <person name="Soltis P."/>
            <person name="Soltis D."/>
            <person name="Chen Z.-H."/>
        </authorList>
    </citation>
    <scope>NUCLEOTIDE SEQUENCE</scope>
    <source>
        <strain evidence="2">Whitten #5841</strain>
        <tissue evidence="2">Leaf</tissue>
    </source>
</reference>
<keyword evidence="1" id="KW-0812">Transmembrane</keyword>
<evidence type="ECO:0000313" key="3">
    <source>
        <dbReference type="Proteomes" id="UP000825935"/>
    </source>
</evidence>
<keyword evidence="1" id="KW-0472">Membrane</keyword>
<dbReference type="Proteomes" id="UP000825935">
    <property type="component" value="Chromosome 7"/>
</dbReference>
<name>A0A8T2UBG6_CERRI</name>
<evidence type="ECO:0000313" key="2">
    <source>
        <dbReference type="EMBL" id="KAH7432762.1"/>
    </source>
</evidence>
<proteinExistence type="predicted"/>
<comment type="caution">
    <text evidence="2">The sequence shown here is derived from an EMBL/GenBank/DDBJ whole genome shotgun (WGS) entry which is preliminary data.</text>
</comment>
<evidence type="ECO:0008006" key="4">
    <source>
        <dbReference type="Google" id="ProtNLM"/>
    </source>
</evidence>
<accession>A0A8T2UBG6</accession>
<feature type="transmembrane region" description="Helical" evidence="1">
    <location>
        <begin position="14"/>
        <end position="34"/>
    </location>
</feature>
<gene>
    <name evidence="2" type="ORF">KP509_07G038700</name>
</gene>
<keyword evidence="3" id="KW-1185">Reference proteome</keyword>